<proteinExistence type="inferred from homology"/>
<gene>
    <name evidence="2" type="ORF">Pyn_14479</name>
</gene>
<evidence type="ECO:0000313" key="3">
    <source>
        <dbReference type="Proteomes" id="UP000250321"/>
    </source>
</evidence>
<accession>A0A314XTA9</accession>
<dbReference type="Gene3D" id="3.40.50.620">
    <property type="entry name" value="HUPs"/>
    <property type="match status" value="1"/>
</dbReference>
<dbReference type="InterPro" id="IPR004493">
    <property type="entry name" value="Leu-tRNA-synth_Ia_arc/euk"/>
</dbReference>
<evidence type="ECO:0000256" key="1">
    <source>
        <dbReference type="ARBA" id="ARBA00005594"/>
    </source>
</evidence>
<sequence length="65" mass="7745">MKQEFEYWYPFDLRVSGKDLIQNHLTFCIYNHTAIMPKKHWPRGFRCNGHLMLNGMKMAKSTGIL</sequence>
<dbReference type="PANTHER" id="PTHR45794">
    <property type="entry name" value="LEUCYL-TRNA SYNTHETASE"/>
    <property type="match status" value="1"/>
</dbReference>
<protein>
    <submittedName>
        <fullName evidence="2">Leucine--tRNA ligase cytoplasmic-like</fullName>
    </submittedName>
</protein>
<name>A0A314XTA9_PRUYE</name>
<dbReference type="GO" id="GO:0004823">
    <property type="term" value="F:leucine-tRNA ligase activity"/>
    <property type="evidence" value="ECO:0007669"/>
    <property type="project" value="InterPro"/>
</dbReference>
<keyword evidence="2" id="KW-0436">Ligase</keyword>
<keyword evidence="3" id="KW-1185">Reference proteome</keyword>
<comment type="similarity">
    <text evidence="1">Belongs to the class-I aminoacyl-tRNA synthetase family.</text>
</comment>
<reference evidence="2 3" key="1">
    <citation type="submission" date="2018-02" db="EMBL/GenBank/DDBJ databases">
        <title>Draft genome of wild Prunus yedoensis var. nudiflora.</title>
        <authorList>
            <person name="Baek S."/>
            <person name="Kim J.-H."/>
            <person name="Choi K."/>
            <person name="Kim G.-B."/>
            <person name="Cho A."/>
            <person name="Jang H."/>
            <person name="Shin C.-H."/>
            <person name="Yu H.-J."/>
            <person name="Mun J.-H."/>
        </authorList>
    </citation>
    <scope>NUCLEOTIDE SEQUENCE [LARGE SCALE GENOMIC DNA]</scope>
    <source>
        <strain evidence="3">cv. Jeju island</strain>
        <tissue evidence="2">Leaf</tissue>
    </source>
</reference>
<dbReference type="PANTHER" id="PTHR45794:SF1">
    <property type="entry name" value="LEUCINE--TRNA LIGASE, CYTOPLASMIC"/>
    <property type="match status" value="1"/>
</dbReference>
<organism evidence="2 3">
    <name type="scientific">Prunus yedoensis var. nudiflora</name>
    <dbReference type="NCBI Taxonomy" id="2094558"/>
    <lineage>
        <taxon>Eukaryota</taxon>
        <taxon>Viridiplantae</taxon>
        <taxon>Streptophyta</taxon>
        <taxon>Embryophyta</taxon>
        <taxon>Tracheophyta</taxon>
        <taxon>Spermatophyta</taxon>
        <taxon>Magnoliopsida</taxon>
        <taxon>eudicotyledons</taxon>
        <taxon>Gunneridae</taxon>
        <taxon>Pentapetalae</taxon>
        <taxon>rosids</taxon>
        <taxon>fabids</taxon>
        <taxon>Rosales</taxon>
        <taxon>Rosaceae</taxon>
        <taxon>Amygdaloideae</taxon>
        <taxon>Amygdaleae</taxon>
        <taxon>Prunus</taxon>
    </lineage>
</organism>
<dbReference type="InterPro" id="IPR014729">
    <property type="entry name" value="Rossmann-like_a/b/a_fold"/>
</dbReference>
<evidence type="ECO:0000313" key="2">
    <source>
        <dbReference type="EMBL" id="PQP97501.1"/>
    </source>
</evidence>
<dbReference type="AlphaFoldDB" id="A0A314XTA9"/>
<dbReference type="EMBL" id="PJQY01001975">
    <property type="protein sequence ID" value="PQP97501.1"/>
    <property type="molecule type" value="Genomic_DNA"/>
</dbReference>
<dbReference type="GO" id="GO:0006429">
    <property type="term" value="P:leucyl-tRNA aminoacylation"/>
    <property type="evidence" value="ECO:0007669"/>
    <property type="project" value="InterPro"/>
</dbReference>
<dbReference type="GO" id="GO:0005524">
    <property type="term" value="F:ATP binding"/>
    <property type="evidence" value="ECO:0007669"/>
    <property type="project" value="InterPro"/>
</dbReference>
<dbReference type="STRING" id="2094558.A0A314XTA9"/>
<dbReference type="Proteomes" id="UP000250321">
    <property type="component" value="Unassembled WGS sequence"/>
</dbReference>
<dbReference type="SUPFAM" id="SSF52374">
    <property type="entry name" value="Nucleotidylyl transferase"/>
    <property type="match status" value="1"/>
</dbReference>
<comment type="caution">
    <text evidence="2">The sequence shown here is derived from an EMBL/GenBank/DDBJ whole genome shotgun (WGS) entry which is preliminary data.</text>
</comment>
<dbReference type="OrthoDB" id="10249672at2759"/>